<dbReference type="InterPro" id="IPR011707">
    <property type="entry name" value="Cu-oxidase-like_N"/>
</dbReference>
<comment type="similarity">
    <text evidence="1">Belongs to the multicopper oxidase family.</text>
</comment>
<name>A0ABV8TXZ1_9ACTN</name>
<dbReference type="Pfam" id="PF07732">
    <property type="entry name" value="Cu-oxidase_3"/>
    <property type="match status" value="1"/>
</dbReference>
<evidence type="ECO:0000256" key="3">
    <source>
        <dbReference type="ARBA" id="ARBA00023002"/>
    </source>
</evidence>
<feature type="chain" id="PRO_5046398936" evidence="4">
    <location>
        <begin position="23"/>
        <end position="503"/>
    </location>
</feature>
<feature type="domain" description="Plastocyanin-like" evidence="6">
    <location>
        <begin position="71"/>
        <end position="178"/>
    </location>
</feature>
<accession>A0ABV8TXZ1</accession>
<dbReference type="EMBL" id="JBHSDK010000015">
    <property type="protein sequence ID" value="MFC4335684.1"/>
    <property type="molecule type" value="Genomic_DNA"/>
</dbReference>
<dbReference type="InterPro" id="IPR045087">
    <property type="entry name" value="Cu-oxidase_fam"/>
</dbReference>
<dbReference type="Pfam" id="PF07731">
    <property type="entry name" value="Cu-oxidase_2"/>
    <property type="match status" value="1"/>
</dbReference>
<reference evidence="8" key="1">
    <citation type="journal article" date="2019" name="Int. J. Syst. Evol. Microbiol.">
        <title>The Global Catalogue of Microorganisms (GCM) 10K type strain sequencing project: providing services to taxonomists for standard genome sequencing and annotation.</title>
        <authorList>
            <consortium name="The Broad Institute Genomics Platform"/>
            <consortium name="The Broad Institute Genome Sequencing Center for Infectious Disease"/>
            <person name="Wu L."/>
            <person name="Ma J."/>
        </authorList>
    </citation>
    <scope>NUCLEOTIDE SEQUENCE [LARGE SCALE GENOMIC DNA]</scope>
    <source>
        <strain evidence="8">IBRC-M 10908</strain>
    </source>
</reference>
<dbReference type="PROSITE" id="PS00080">
    <property type="entry name" value="MULTICOPPER_OXIDASE2"/>
    <property type="match status" value="1"/>
</dbReference>
<dbReference type="PANTHER" id="PTHR48267">
    <property type="entry name" value="CUPREDOXIN SUPERFAMILY PROTEIN"/>
    <property type="match status" value="1"/>
</dbReference>
<evidence type="ECO:0000259" key="5">
    <source>
        <dbReference type="Pfam" id="PF07731"/>
    </source>
</evidence>
<keyword evidence="3" id="KW-0560">Oxidoreductase</keyword>
<dbReference type="InterPro" id="IPR008972">
    <property type="entry name" value="Cupredoxin"/>
</dbReference>
<keyword evidence="8" id="KW-1185">Reference proteome</keyword>
<dbReference type="InterPro" id="IPR011706">
    <property type="entry name" value="Cu-oxidase_C"/>
</dbReference>
<dbReference type="CDD" id="cd04232">
    <property type="entry name" value="CuRO_1_CueO_FtsP"/>
    <property type="match status" value="1"/>
</dbReference>
<organism evidence="7 8">
    <name type="scientific">Salininema proteolyticum</name>
    <dbReference type="NCBI Taxonomy" id="1607685"/>
    <lineage>
        <taxon>Bacteria</taxon>
        <taxon>Bacillati</taxon>
        <taxon>Actinomycetota</taxon>
        <taxon>Actinomycetes</taxon>
        <taxon>Glycomycetales</taxon>
        <taxon>Glycomycetaceae</taxon>
        <taxon>Salininema</taxon>
    </lineage>
</organism>
<gene>
    <name evidence="7" type="ORF">ACFPET_10775</name>
</gene>
<evidence type="ECO:0000259" key="6">
    <source>
        <dbReference type="Pfam" id="PF07732"/>
    </source>
</evidence>
<dbReference type="InterPro" id="IPR002355">
    <property type="entry name" value="Cu_oxidase_Cu_BS"/>
</dbReference>
<protein>
    <submittedName>
        <fullName evidence="7">Multicopper oxidase family protein</fullName>
    </submittedName>
</protein>
<keyword evidence="4" id="KW-0732">Signal</keyword>
<dbReference type="Proteomes" id="UP001595823">
    <property type="component" value="Unassembled WGS sequence"/>
</dbReference>
<dbReference type="CDD" id="cd13890">
    <property type="entry name" value="CuRO_3_CueO_FtsP"/>
    <property type="match status" value="1"/>
</dbReference>
<dbReference type="Gene3D" id="2.60.40.420">
    <property type="entry name" value="Cupredoxins - blue copper proteins"/>
    <property type="match status" value="3"/>
</dbReference>
<dbReference type="CDD" id="cd13867">
    <property type="entry name" value="CuRO_2_CueO_FtsP"/>
    <property type="match status" value="1"/>
</dbReference>
<evidence type="ECO:0000256" key="4">
    <source>
        <dbReference type="SAM" id="SignalP"/>
    </source>
</evidence>
<feature type="signal peptide" evidence="4">
    <location>
        <begin position="1"/>
        <end position="22"/>
    </location>
</feature>
<evidence type="ECO:0000313" key="8">
    <source>
        <dbReference type="Proteomes" id="UP001595823"/>
    </source>
</evidence>
<dbReference type="SUPFAM" id="SSF49503">
    <property type="entry name" value="Cupredoxins"/>
    <property type="match status" value="3"/>
</dbReference>
<keyword evidence="2" id="KW-0479">Metal-binding</keyword>
<dbReference type="PANTHER" id="PTHR48267:SF1">
    <property type="entry name" value="BILIRUBIN OXIDASE"/>
    <property type="match status" value="1"/>
</dbReference>
<sequence>MKRRTVIALAAAGVGTTAVPLAGCGLFNKETDTVGNVPFDNRLKIPPLAEHTEKGGAKHFELAAAAGETEFKPGGATATWGYNGSYLGPTIRARRGDDLRFTVRNHLEETTTVHFHGAHLPAEMDGGPHQPIEPGGTWEPEWTVDQPATMLWYHPHPHGNTARHIFRGLSGLIYLDDDASDALDLPREYGVDDVPLIVQDRTFDGANQFDEDEDFSSSTGIHGDEILVNGTYGPYFEATTRRLRLRILNGSNARLYTFGLSDERDFQIIGSDGGLLSAPVTAGRITLSPAERTDLVVELRPGETVDLRSYPVEVEINSPFDRNNGLDDSFDILRIRAADELADSPEVPGELIEVPSLAAEAVAAERSFALQSPDSINGESMDMNRIDFGTEVDTVEEWTVRSTDGFQHNFHVHDVQFQVASLNGEEPPAHLRGWKDTVLLEGNGEAKLLMRFTAYTDPDVPYMYHCHILLHEDQGMMGQFVVLGHGEDVGTVSAPSSGHGGHG</sequence>
<dbReference type="RefSeq" id="WP_380620792.1">
    <property type="nucleotide sequence ID" value="NZ_JBHSDK010000015.1"/>
</dbReference>
<evidence type="ECO:0000256" key="2">
    <source>
        <dbReference type="ARBA" id="ARBA00022723"/>
    </source>
</evidence>
<feature type="domain" description="Plastocyanin-like" evidence="5">
    <location>
        <begin position="372"/>
        <end position="482"/>
    </location>
</feature>
<evidence type="ECO:0000313" key="7">
    <source>
        <dbReference type="EMBL" id="MFC4335684.1"/>
    </source>
</evidence>
<comment type="caution">
    <text evidence="7">The sequence shown here is derived from an EMBL/GenBank/DDBJ whole genome shotgun (WGS) entry which is preliminary data.</text>
</comment>
<evidence type="ECO:0000256" key="1">
    <source>
        <dbReference type="ARBA" id="ARBA00010609"/>
    </source>
</evidence>
<proteinExistence type="inferred from homology"/>